<comment type="caution">
    <text evidence="7">The sequence shown here is derived from an EMBL/GenBank/DDBJ whole genome shotgun (WGS) entry which is preliminary data.</text>
</comment>
<evidence type="ECO:0000256" key="3">
    <source>
        <dbReference type="ARBA" id="ARBA00022832"/>
    </source>
</evidence>
<keyword evidence="3" id="KW-0276">Fatty acid metabolism</keyword>
<dbReference type="InterPro" id="IPR000873">
    <property type="entry name" value="AMP-dep_synth/lig_dom"/>
</dbReference>
<gene>
    <name evidence="7" type="ORF">EV193_104465</name>
</gene>
<accession>A0A4Q7KQW6</accession>
<dbReference type="InterPro" id="IPR042099">
    <property type="entry name" value="ANL_N_sf"/>
</dbReference>
<dbReference type="RefSeq" id="WP_130344803.1">
    <property type="nucleotide sequence ID" value="NZ_SGWQ01000004.1"/>
</dbReference>
<dbReference type="InterPro" id="IPR045851">
    <property type="entry name" value="AMP-bd_C_sf"/>
</dbReference>
<dbReference type="GO" id="GO:0070566">
    <property type="term" value="F:adenylyltransferase activity"/>
    <property type="evidence" value="ECO:0007669"/>
    <property type="project" value="TreeGrafter"/>
</dbReference>
<dbReference type="PANTHER" id="PTHR22754:SF32">
    <property type="entry name" value="DISCO-INTERACTING PROTEIN 2"/>
    <property type="match status" value="1"/>
</dbReference>
<dbReference type="Pfam" id="PF00501">
    <property type="entry name" value="AMP-binding"/>
    <property type="match status" value="1"/>
</dbReference>
<dbReference type="Proteomes" id="UP000294257">
    <property type="component" value="Unassembled WGS sequence"/>
</dbReference>
<keyword evidence="8" id="KW-1185">Reference proteome</keyword>
<dbReference type="EMBL" id="SGWQ01000004">
    <property type="protein sequence ID" value="RZS39248.1"/>
    <property type="molecule type" value="Genomic_DNA"/>
</dbReference>
<evidence type="ECO:0000256" key="2">
    <source>
        <dbReference type="ARBA" id="ARBA00022598"/>
    </source>
</evidence>
<dbReference type="Gene3D" id="3.40.50.12780">
    <property type="entry name" value="N-terminal domain of ligase-like"/>
    <property type="match status" value="1"/>
</dbReference>
<dbReference type="PANTHER" id="PTHR22754">
    <property type="entry name" value="DISCO-INTERACTING PROTEIN 2 DIP2 -RELATED"/>
    <property type="match status" value="1"/>
</dbReference>
<proteinExistence type="inferred from homology"/>
<keyword evidence="4" id="KW-0443">Lipid metabolism</keyword>
<dbReference type="GO" id="GO:0016874">
    <property type="term" value="F:ligase activity"/>
    <property type="evidence" value="ECO:0007669"/>
    <property type="project" value="UniProtKB-KW"/>
</dbReference>
<dbReference type="Gene3D" id="3.30.300.30">
    <property type="match status" value="1"/>
</dbReference>
<dbReference type="InterPro" id="IPR025110">
    <property type="entry name" value="AMP-bd_C"/>
</dbReference>
<dbReference type="GO" id="GO:0071766">
    <property type="term" value="P:Actinobacterium-type cell wall biogenesis"/>
    <property type="evidence" value="ECO:0007669"/>
    <property type="project" value="UniProtKB-ARBA"/>
</dbReference>
<dbReference type="AlphaFoldDB" id="A0A4Q7KQW6"/>
<organism evidence="7 8">
    <name type="scientific">Herbihabitans rhizosphaerae</name>
    <dbReference type="NCBI Taxonomy" id="1872711"/>
    <lineage>
        <taxon>Bacteria</taxon>
        <taxon>Bacillati</taxon>
        <taxon>Actinomycetota</taxon>
        <taxon>Actinomycetes</taxon>
        <taxon>Pseudonocardiales</taxon>
        <taxon>Pseudonocardiaceae</taxon>
        <taxon>Herbihabitans</taxon>
    </lineage>
</organism>
<dbReference type="InterPro" id="IPR040097">
    <property type="entry name" value="FAAL/FAAC"/>
</dbReference>
<dbReference type="GO" id="GO:0005886">
    <property type="term" value="C:plasma membrane"/>
    <property type="evidence" value="ECO:0007669"/>
    <property type="project" value="TreeGrafter"/>
</dbReference>
<dbReference type="InterPro" id="IPR020845">
    <property type="entry name" value="AMP-binding_CS"/>
</dbReference>
<reference evidence="7 8" key="1">
    <citation type="submission" date="2019-02" db="EMBL/GenBank/DDBJ databases">
        <title>Genomic Encyclopedia of Type Strains, Phase IV (KMG-IV): sequencing the most valuable type-strain genomes for metagenomic binning, comparative biology and taxonomic classification.</title>
        <authorList>
            <person name="Goeker M."/>
        </authorList>
    </citation>
    <scope>NUCLEOTIDE SEQUENCE [LARGE SCALE GENOMIC DNA]</scope>
    <source>
        <strain evidence="7 8">DSM 101727</strain>
    </source>
</reference>
<dbReference type="PROSITE" id="PS00455">
    <property type="entry name" value="AMP_BINDING"/>
    <property type="match status" value="1"/>
</dbReference>
<feature type="domain" description="AMP-dependent synthetase/ligase" evidence="5">
    <location>
        <begin position="27"/>
        <end position="421"/>
    </location>
</feature>
<dbReference type="Pfam" id="PF23024">
    <property type="entry name" value="AMP-dom_DIP2-like"/>
    <property type="match status" value="1"/>
</dbReference>
<evidence type="ECO:0000256" key="4">
    <source>
        <dbReference type="ARBA" id="ARBA00023098"/>
    </source>
</evidence>
<keyword evidence="2 7" id="KW-0436">Ligase</keyword>
<evidence type="ECO:0000259" key="5">
    <source>
        <dbReference type="Pfam" id="PF00501"/>
    </source>
</evidence>
<comment type="similarity">
    <text evidence="1">Belongs to the ATP-dependent AMP-binding enzyme family.</text>
</comment>
<dbReference type="SUPFAM" id="SSF56801">
    <property type="entry name" value="Acetyl-CoA synthetase-like"/>
    <property type="match status" value="1"/>
</dbReference>
<sequence>MISSVESPDRESDVSAVGFRSLADLLADWAEQYGDQVAVSHVDYRDRPSGLRRSWTWRQLDERASAVAARLDVRGRPVAVLASQTPHYLAAFLGVLRAGAIAVPLFPPSLPGHGDRLAAVLADCQPAVVLTTEADRDEVAAYTAESPWGPPEVIAVDTLEPAAVEPVRSDPDDVAYLQYTSGSTGTPRGVMITHGNVVINASQSNQAYGVLPGKSVTVGWLPLFHDLGLMLSIACPLVGRMRTVLLDPIAFIERPERWMRALSDNPGAITAAPSFAYAYAAARTPEDDRALLRLDTVAVLIDGSEPIRPSTMRRFYETFEPCGLRRDIYSPSYGLAEATVAVATSRPGRAAVDVRVDRAELGAGRVVPSDAEDAIPMVSCGQAMDQGTAVAIVDPVTREPMPDGRVGEIWARGPNIGLGYWGRPEDTATTFENLLAGESDEKWLRTGDLGVRYDGELYITGRIKDLIVVDGRNHYPQDIEHTAEYAHQAIRRRNVVAFAVDTDDGERAVVLAERARGREDADAGAVADAIRAAVSARHGLALHDVELVEPDSLQRTSSGKITRSACRAQYLAKPRR</sequence>
<dbReference type="CDD" id="cd05931">
    <property type="entry name" value="FAAL"/>
    <property type="match status" value="1"/>
</dbReference>
<dbReference type="FunFam" id="3.40.50.12780:FF:000013">
    <property type="entry name" value="Long-chain-fatty-acid--AMP ligase FadD32"/>
    <property type="match status" value="1"/>
</dbReference>
<feature type="domain" description="AMP-binding enzyme C-terminal" evidence="6">
    <location>
        <begin position="465"/>
        <end position="573"/>
    </location>
</feature>
<evidence type="ECO:0000313" key="7">
    <source>
        <dbReference type="EMBL" id="RZS39248.1"/>
    </source>
</evidence>
<dbReference type="OrthoDB" id="3671040at2"/>
<dbReference type="GO" id="GO:0006633">
    <property type="term" value="P:fatty acid biosynthetic process"/>
    <property type="evidence" value="ECO:0007669"/>
    <property type="project" value="TreeGrafter"/>
</dbReference>
<evidence type="ECO:0000259" key="6">
    <source>
        <dbReference type="Pfam" id="PF23024"/>
    </source>
</evidence>
<name>A0A4Q7KQW6_9PSEU</name>
<protein>
    <submittedName>
        <fullName evidence="7">Acyl-CoA synthetase (AMP-forming)/AMP-acid ligase II</fullName>
    </submittedName>
</protein>
<evidence type="ECO:0000313" key="8">
    <source>
        <dbReference type="Proteomes" id="UP000294257"/>
    </source>
</evidence>
<evidence type="ECO:0000256" key="1">
    <source>
        <dbReference type="ARBA" id="ARBA00006432"/>
    </source>
</evidence>